<comment type="caution">
    <text evidence="2">The sequence shown here is derived from an EMBL/GenBank/DDBJ whole genome shotgun (WGS) entry which is preliminary data.</text>
</comment>
<organism evidence="2 3">
    <name type="scientific">Shewanella jiangmenensis</name>
    <dbReference type="NCBI Taxonomy" id="2837387"/>
    <lineage>
        <taxon>Bacteria</taxon>
        <taxon>Pseudomonadati</taxon>
        <taxon>Pseudomonadota</taxon>
        <taxon>Gammaproteobacteria</taxon>
        <taxon>Alteromonadales</taxon>
        <taxon>Shewanellaceae</taxon>
        <taxon>Shewanella</taxon>
    </lineage>
</organism>
<dbReference type="InterPro" id="IPR013766">
    <property type="entry name" value="Thioredoxin_domain"/>
</dbReference>
<accession>A0ABS5V566</accession>
<dbReference type="Proteomes" id="UP001195903">
    <property type="component" value="Unassembled WGS sequence"/>
</dbReference>
<dbReference type="CDD" id="cd02947">
    <property type="entry name" value="TRX_family"/>
    <property type="match status" value="1"/>
</dbReference>
<reference evidence="2 3" key="1">
    <citation type="submission" date="2021-05" db="EMBL/GenBank/DDBJ databases">
        <title>Shewanella sp. JM162201.</title>
        <authorList>
            <person name="Xu S."/>
            <person name="Li A."/>
        </authorList>
    </citation>
    <scope>NUCLEOTIDE SEQUENCE [LARGE SCALE GENOMIC DNA]</scope>
    <source>
        <strain evidence="2 3">JM162201</strain>
    </source>
</reference>
<name>A0ABS5V566_9GAMM</name>
<dbReference type="RefSeq" id="WP_214507312.1">
    <property type="nucleotide sequence ID" value="NZ_JAHEPS010000004.1"/>
</dbReference>
<keyword evidence="3" id="KW-1185">Reference proteome</keyword>
<dbReference type="SUPFAM" id="SSF52833">
    <property type="entry name" value="Thioredoxin-like"/>
    <property type="match status" value="1"/>
</dbReference>
<protein>
    <submittedName>
        <fullName evidence="2">Thioredoxin family protein</fullName>
    </submittedName>
</protein>
<gene>
    <name evidence="2" type="ORF">KJI95_11285</name>
</gene>
<evidence type="ECO:0000313" key="3">
    <source>
        <dbReference type="Proteomes" id="UP001195903"/>
    </source>
</evidence>
<evidence type="ECO:0000259" key="1">
    <source>
        <dbReference type="Pfam" id="PF00085"/>
    </source>
</evidence>
<proteinExistence type="predicted"/>
<sequence>MLTLCTQDEFDAARQSPALLLLIGGRDCGVCQAIKPKIAQLLETEFPAMQLAYVDCQGGAAALCAQLGVFSLPVVQVYFEGKPFGELSRAFSLNDIRRLVGRPYQLCFS</sequence>
<dbReference type="EMBL" id="JAHEPS010000004">
    <property type="protein sequence ID" value="MBT1445103.1"/>
    <property type="molecule type" value="Genomic_DNA"/>
</dbReference>
<dbReference type="Gene3D" id="3.40.30.10">
    <property type="entry name" value="Glutaredoxin"/>
    <property type="match status" value="1"/>
</dbReference>
<evidence type="ECO:0000313" key="2">
    <source>
        <dbReference type="EMBL" id="MBT1445103.1"/>
    </source>
</evidence>
<dbReference type="InterPro" id="IPR036249">
    <property type="entry name" value="Thioredoxin-like_sf"/>
</dbReference>
<feature type="domain" description="Thioredoxin" evidence="1">
    <location>
        <begin position="7"/>
        <end position="98"/>
    </location>
</feature>
<dbReference type="Pfam" id="PF00085">
    <property type="entry name" value="Thioredoxin"/>
    <property type="match status" value="1"/>
</dbReference>